<evidence type="ECO:0000259" key="2">
    <source>
        <dbReference type="Pfam" id="PF04773"/>
    </source>
</evidence>
<proteinExistence type="predicted"/>
<dbReference type="Proteomes" id="UP000294359">
    <property type="component" value="Chromosome"/>
</dbReference>
<feature type="domain" description="FecR N-terminal" evidence="3">
    <location>
        <begin position="38"/>
        <end position="78"/>
    </location>
</feature>
<evidence type="ECO:0000313" key="4">
    <source>
        <dbReference type="EMBL" id="QBQ35527.1"/>
    </source>
</evidence>
<sequence length="338" mass="36886">MHCSRAASARASSSWNASCAGKARKMNETRNDAQIIEEEAARWLACQDAGTLTGAMQEQFDTWLEADTRHRVAWLRLRAAWTQADSLLRREAANGAQSAALPRFSQWRIAAGVLLAIALGAQLMWMSGGTGPQQYATRIGENRVVALADGSRIMLNTDSRLRAAPDAARKVWLDRGEAYFDIAHDPAHPFIVEAGDSRVTVLGTRFTVRRTGAGVRVLVAEGRVRVTESGAAVTLTRNEEAVALGGRIARATRTEAQTGQRLAWREGRIVFDQTRLADAAAEFNRYNERRIVVADPDIAGIRIGGSFSPANVDGFARLLEQGFGLTARRDGNDILISR</sequence>
<feature type="domain" description="FecR protein" evidence="2">
    <location>
        <begin position="134"/>
        <end position="225"/>
    </location>
</feature>
<gene>
    <name evidence="4" type="ORF">E1742_04625</name>
</gene>
<dbReference type="InterPro" id="IPR006860">
    <property type="entry name" value="FecR"/>
</dbReference>
<dbReference type="Gene3D" id="3.55.50.30">
    <property type="match status" value="1"/>
</dbReference>
<dbReference type="PANTHER" id="PTHR30273">
    <property type="entry name" value="PERIPLASMIC SIGNAL SENSOR AND SIGMA FACTOR ACTIVATOR FECR-RELATED"/>
    <property type="match status" value="1"/>
</dbReference>
<dbReference type="Pfam" id="PF04773">
    <property type="entry name" value="FecR"/>
    <property type="match status" value="1"/>
</dbReference>
<name>A0ABX5S7J7_9BURK</name>
<dbReference type="EMBL" id="CP038026">
    <property type="protein sequence ID" value="QBQ35527.1"/>
    <property type="molecule type" value="Genomic_DNA"/>
</dbReference>
<dbReference type="Gene3D" id="2.60.120.1440">
    <property type="match status" value="1"/>
</dbReference>
<evidence type="ECO:0000259" key="3">
    <source>
        <dbReference type="Pfam" id="PF16220"/>
    </source>
</evidence>
<dbReference type="InterPro" id="IPR032623">
    <property type="entry name" value="FecR_N"/>
</dbReference>
<dbReference type="PANTHER" id="PTHR30273:SF2">
    <property type="entry name" value="PROTEIN FECR"/>
    <property type="match status" value="1"/>
</dbReference>
<dbReference type="PIRSF" id="PIRSF018266">
    <property type="entry name" value="FecR"/>
    <property type="match status" value="1"/>
</dbReference>
<accession>A0ABX5S7J7</accession>
<feature type="transmembrane region" description="Helical" evidence="1">
    <location>
        <begin position="107"/>
        <end position="125"/>
    </location>
</feature>
<evidence type="ECO:0000313" key="5">
    <source>
        <dbReference type="Proteomes" id="UP000294359"/>
    </source>
</evidence>
<protein>
    <submittedName>
        <fullName evidence="4">DUF4880 domain-containing protein</fullName>
    </submittedName>
</protein>
<organism evidence="4 5">
    <name type="scientific">Pseudoduganella plicata</name>
    <dbReference type="NCBI Taxonomy" id="321984"/>
    <lineage>
        <taxon>Bacteria</taxon>
        <taxon>Pseudomonadati</taxon>
        <taxon>Pseudomonadota</taxon>
        <taxon>Betaproteobacteria</taxon>
        <taxon>Burkholderiales</taxon>
        <taxon>Oxalobacteraceae</taxon>
        <taxon>Telluria group</taxon>
        <taxon>Pseudoduganella</taxon>
    </lineage>
</organism>
<keyword evidence="1" id="KW-0812">Transmembrane</keyword>
<keyword evidence="5" id="KW-1185">Reference proteome</keyword>
<keyword evidence="1" id="KW-0472">Membrane</keyword>
<evidence type="ECO:0000256" key="1">
    <source>
        <dbReference type="SAM" id="Phobius"/>
    </source>
</evidence>
<dbReference type="InterPro" id="IPR012373">
    <property type="entry name" value="Ferrdict_sens_TM"/>
</dbReference>
<keyword evidence="1" id="KW-1133">Transmembrane helix</keyword>
<dbReference type="Pfam" id="PF16220">
    <property type="entry name" value="DUF4880"/>
    <property type="match status" value="1"/>
</dbReference>
<reference evidence="4 5" key="1">
    <citation type="submission" date="2019-03" db="EMBL/GenBank/DDBJ databases">
        <title>Draft Genome Sequences of Six Type Strains of the Genus Massilia.</title>
        <authorList>
            <person name="Miess H."/>
            <person name="Frediansyhah A."/>
            <person name="Gross H."/>
        </authorList>
    </citation>
    <scope>NUCLEOTIDE SEQUENCE [LARGE SCALE GENOMIC DNA]</scope>
    <source>
        <strain evidence="4 5">DSM 17505</strain>
    </source>
</reference>